<feature type="region of interest" description="Disordered" evidence="1">
    <location>
        <begin position="35"/>
        <end position="85"/>
    </location>
</feature>
<dbReference type="Proteomes" id="UP000283576">
    <property type="component" value="Unassembled WGS sequence"/>
</dbReference>
<proteinExistence type="predicted"/>
<dbReference type="RefSeq" id="WP_107589512.1">
    <property type="nucleotide sequence ID" value="NZ_JAHNUU010000011.1"/>
</dbReference>
<evidence type="ECO:0000313" key="2">
    <source>
        <dbReference type="EMBL" id="RIL44387.1"/>
    </source>
</evidence>
<feature type="compositionally biased region" description="Low complexity" evidence="1">
    <location>
        <begin position="35"/>
        <end position="57"/>
    </location>
</feature>
<protein>
    <recommendedName>
        <fullName evidence="4">Lipoprotein</fullName>
    </recommendedName>
</protein>
<reference evidence="2 3" key="1">
    <citation type="journal article" date="2016" name="Front. Microbiol.">
        <title>Comprehensive Phylogenetic Analysis of Bovine Non-aureus Staphylococci Species Based on Whole-Genome Sequencing.</title>
        <authorList>
            <person name="Naushad S."/>
            <person name="Barkema H.W."/>
            <person name="Luby C."/>
            <person name="Condas L.A."/>
            <person name="Nobrega D.B."/>
            <person name="Carson D.A."/>
            <person name="De Buck J."/>
        </authorList>
    </citation>
    <scope>NUCLEOTIDE SEQUENCE [LARGE SCALE GENOMIC DNA]</scope>
    <source>
        <strain evidence="2 3">SNUC 1388</strain>
    </source>
</reference>
<accession>A0A2T4T004</accession>
<evidence type="ECO:0000256" key="1">
    <source>
        <dbReference type="SAM" id="MobiDB-lite"/>
    </source>
</evidence>
<dbReference type="AlphaFoldDB" id="A0A2T4T004"/>
<evidence type="ECO:0008006" key="4">
    <source>
        <dbReference type="Google" id="ProtNLM"/>
    </source>
</evidence>
<name>A0A2T4T004_STAGA</name>
<dbReference type="PROSITE" id="PS51257">
    <property type="entry name" value="PROKAR_LIPOPROTEIN"/>
    <property type="match status" value="1"/>
</dbReference>
<organism evidence="2 3">
    <name type="scientific">Staphylococcus gallinarum</name>
    <dbReference type="NCBI Taxonomy" id="1293"/>
    <lineage>
        <taxon>Bacteria</taxon>
        <taxon>Bacillati</taxon>
        <taxon>Bacillota</taxon>
        <taxon>Bacilli</taxon>
        <taxon>Bacillales</taxon>
        <taxon>Staphylococcaceae</taxon>
        <taxon>Staphylococcus</taxon>
    </lineage>
</organism>
<evidence type="ECO:0000313" key="3">
    <source>
        <dbReference type="Proteomes" id="UP000283576"/>
    </source>
</evidence>
<dbReference type="EMBL" id="QXRZ01000001">
    <property type="protein sequence ID" value="RIL44387.1"/>
    <property type="molecule type" value="Genomic_DNA"/>
</dbReference>
<sequence>MKIFFGTIFTLIFIGLACFAGYFAYDLYFNNHTQSDSQSSKDVQQSQEESYQNNNDNVAQSTENIDDNESAQQNGVVNNGKPGRVNNLHDTQKAYALMSVPRQDLPDDQKVIYDGVISTAMQNINNGVGNAEDYKIKEIYDGIQSVQPK</sequence>
<comment type="caution">
    <text evidence="2">The sequence shown here is derived from an EMBL/GenBank/DDBJ whole genome shotgun (WGS) entry which is preliminary data.</text>
</comment>
<gene>
    <name evidence="2" type="ORF">BUZ01_00010</name>
</gene>